<keyword evidence="3" id="KW-1185">Reference proteome</keyword>
<feature type="compositionally biased region" description="Basic residues" evidence="1">
    <location>
        <begin position="44"/>
        <end position="53"/>
    </location>
</feature>
<evidence type="ECO:0000256" key="1">
    <source>
        <dbReference type="SAM" id="MobiDB-lite"/>
    </source>
</evidence>
<comment type="caution">
    <text evidence="2">The sequence shown here is derived from an EMBL/GenBank/DDBJ whole genome shotgun (WGS) entry which is preliminary data.</text>
</comment>
<reference evidence="3" key="1">
    <citation type="journal article" date="2019" name="Nat. Commun.">
        <title>The genome of broomcorn millet.</title>
        <authorList>
            <person name="Zou C."/>
            <person name="Miki D."/>
            <person name="Li D."/>
            <person name="Tang Q."/>
            <person name="Xiao L."/>
            <person name="Rajput S."/>
            <person name="Deng P."/>
            <person name="Jia W."/>
            <person name="Huang R."/>
            <person name="Zhang M."/>
            <person name="Sun Y."/>
            <person name="Hu J."/>
            <person name="Fu X."/>
            <person name="Schnable P.S."/>
            <person name="Li F."/>
            <person name="Zhang H."/>
            <person name="Feng B."/>
            <person name="Zhu X."/>
            <person name="Liu R."/>
            <person name="Schnable J.C."/>
            <person name="Zhu J.-K."/>
            <person name="Zhang H."/>
        </authorList>
    </citation>
    <scope>NUCLEOTIDE SEQUENCE [LARGE SCALE GENOMIC DNA]</scope>
</reference>
<protein>
    <submittedName>
        <fullName evidence="2">Uncharacterized protein</fullName>
    </submittedName>
</protein>
<feature type="region of interest" description="Disordered" evidence="1">
    <location>
        <begin position="44"/>
        <end position="83"/>
    </location>
</feature>
<dbReference type="OrthoDB" id="660918at2759"/>
<dbReference type="Proteomes" id="UP000275267">
    <property type="component" value="Unassembled WGS sequence"/>
</dbReference>
<gene>
    <name evidence="2" type="ORF">C2845_PM07G20260</name>
</gene>
<evidence type="ECO:0000313" key="3">
    <source>
        <dbReference type="Proteomes" id="UP000275267"/>
    </source>
</evidence>
<dbReference type="EMBL" id="PQIB02000004">
    <property type="protein sequence ID" value="RLN21816.1"/>
    <property type="molecule type" value="Genomic_DNA"/>
</dbReference>
<name>A0A3L6SGW3_PANMI</name>
<dbReference type="AlphaFoldDB" id="A0A3L6SGW3"/>
<accession>A0A3L6SGW3</accession>
<organism evidence="2 3">
    <name type="scientific">Panicum miliaceum</name>
    <name type="common">Proso millet</name>
    <name type="synonym">Broomcorn millet</name>
    <dbReference type="NCBI Taxonomy" id="4540"/>
    <lineage>
        <taxon>Eukaryota</taxon>
        <taxon>Viridiplantae</taxon>
        <taxon>Streptophyta</taxon>
        <taxon>Embryophyta</taxon>
        <taxon>Tracheophyta</taxon>
        <taxon>Spermatophyta</taxon>
        <taxon>Magnoliopsida</taxon>
        <taxon>Liliopsida</taxon>
        <taxon>Poales</taxon>
        <taxon>Poaceae</taxon>
        <taxon>PACMAD clade</taxon>
        <taxon>Panicoideae</taxon>
        <taxon>Panicodae</taxon>
        <taxon>Paniceae</taxon>
        <taxon>Panicinae</taxon>
        <taxon>Panicum</taxon>
        <taxon>Panicum sect. Panicum</taxon>
    </lineage>
</organism>
<feature type="compositionally biased region" description="Low complexity" evidence="1">
    <location>
        <begin position="73"/>
        <end position="83"/>
    </location>
</feature>
<proteinExistence type="predicted"/>
<sequence>MAALPLRASCWSPLPAVAPAPCICPIRGVMHGRRRAPPVSLKARPRHMFRPHCQKQGADDQYPEGQEGEGGEPADAPPDAVDGGKLLCEMLDKRRAAIRALMGEPPEAPDMFIKEKDQISKYMTGMPSLGFETLNVNATVLARIIFSRSKESLDLASKVMDIAGLRALQATEISQHTTNQMVRAYTSIFCNIVEDAYHGRVKMETIISFLDALRGLGAVCHILVEGTVAKLEDGLIKNKITYYMDKHSQEFDNT</sequence>
<evidence type="ECO:0000313" key="2">
    <source>
        <dbReference type="EMBL" id="RLN21816.1"/>
    </source>
</evidence>